<dbReference type="Pfam" id="PF00196">
    <property type="entry name" value="GerE"/>
    <property type="match status" value="1"/>
</dbReference>
<name>A0ABS3VX83_MICEH</name>
<dbReference type="InterPro" id="IPR016032">
    <property type="entry name" value="Sig_transdc_resp-reg_C-effctor"/>
</dbReference>
<dbReference type="Proteomes" id="UP000823521">
    <property type="component" value="Unassembled WGS sequence"/>
</dbReference>
<dbReference type="SUPFAM" id="SSF48452">
    <property type="entry name" value="TPR-like"/>
    <property type="match status" value="1"/>
</dbReference>
<dbReference type="Pfam" id="PF13191">
    <property type="entry name" value="AAA_16"/>
    <property type="match status" value="1"/>
</dbReference>
<sequence>MGTEVYVGRSSELSMFARLLDDVTAGRGGAVLVEGEAGIGKSALITAGLRTARTRGCTVAWGAGDQLNGRFPLRVMLDVLGIESRSTDPRRARIAAVLRGEAGDLAWVGDPTEALTEALLDLVERLCADAPLVLVVDDLHWVDDASLLMVRRLVRLVEQLPLLVVTATRAVPDRAELDLLRKDLTTHGQQITLAPLPEPEVTRLVTVLLDADPGPELLGQAATASGNPLLIREIVDALRHTGGHLDPHRPLPTSLAAAVSRRLSFLSPTASEALRVATLLGTRFAVTDLCAVLGRSPVDLIAPLEDAMVAGVVVSGGDDRLEFRHPLVREALYESMPGAVRAGLHRQAARALAEAGGSVRAVAEQLLAGRSVADEWTTGWLEQYAPSLVNQALEVAVDLLRLGLEHVGLDSPRGESLATALARSLFRIAKIAKGDDVETYARQVLDRTADPDRAAEMRDILANTLSRNGPQGLEFTDAGLRDERISDRWRARLLSTRAMLLLNQRGQLDDAEAAAREALRLGRLVGDRYAAGSALLWLGGISAHRGNFVQLLDWLDSGLAEIGDEPECLHIRLLLLYNRVHTLDRFDRLVEAEVALRAVRELAERTGGGTLRRLGQVSGGFYYTIGRWDDALAEIGAVTDPIRTLDLAMHLFGHGALIAAHRDERAAAEAQLDHLDPLPLDSPMVRNNMSPVLAARALLAERDGRLDEAVATLAVMVQPEYSVMDDRFLLLPDLVRLALAVGDRNLAETAAQTCATDAATVPAPGPEIAAGRCRGLLAADPEPLLVAAAHYRDAGRQSLLGQAWEDAAAALAQQGRTAEARTALDNAMRVYTELEATWDVRRAEARLRSYGIRRGVRGPRRRPQQGWAALSPTELTVARLVAQGRSNPDIAAELLLSRRTVQSHVSHILSKLGARSRVEIARQALEHSAV</sequence>
<feature type="domain" description="HTH luxR-type" evidence="3">
    <location>
        <begin position="863"/>
        <end position="928"/>
    </location>
</feature>
<keyword evidence="1" id="KW-0547">Nucleotide-binding</keyword>
<organism evidence="4 5">
    <name type="scientific">Micromonospora echinofusca</name>
    <dbReference type="NCBI Taxonomy" id="47858"/>
    <lineage>
        <taxon>Bacteria</taxon>
        <taxon>Bacillati</taxon>
        <taxon>Actinomycetota</taxon>
        <taxon>Actinomycetes</taxon>
        <taxon>Micromonosporales</taxon>
        <taxon>Micromonosporaceae</taxon>
        <taxon>Micromonospora</taxon>
    </lineage>
</organism>
<dbReference type="PROSITE" id="PS50043">
    <property type="entry name" value="HTH_LUXR_2"/>
    <property type="match status" value="1"/>
</dbReference>
<protein>
    <submittedName>
        <fullName evidence="4">AAA family ATPase</fullName>
    </submittedName>
</protein>
<dbReference type="PANTHER" id="PTHR16305:SF35">
    <property type="entry name" value="TRANSCRIPTIONAL ACTIVATOR DOMAIN"/>
    <property type="match status" value="1"/>
</dbReference>
<dbReference type="InterPro" id="IPR036388">
    <property type="entry name" value="WH-like_DNA-bd_sf"/>
</dbReference>
<dbReference type="Gene3D" id="1.25.40.10">
    <property type="entry name" value="Tetratricopeptide repeat domain"/>
    <property type="match status" value="1"/>
</dbReference>
<dbReference type="CDD" id="cd06170">
    <property type="entry name" value="LuxR_C_like"/>
    <property type="match status" value="1"/>
</dbReference>
<dbReference type="SUPFAM" id="SSF52540">
    <property type="entry name" value="P-loop containing nucleoside triphosphate hydrolases"/>
    <property type="match status" value="1"/>
</dbReference>
<gene>
    <name evidence="4" type="ORF">GSF22_23705</name>
</gene>
<accession>A0ABS3VX83</accession>
<keyword evidence="2" id="KW-0067">ATP-binding</keyword>
<dbReference type="RefSeq" id="WP_208815961.1">
    <property type="nucleotide sequence ID" value="NZ_WVUH01000249.1"/>
</dbReference>
<dbReference type="PRINTS" id="PR00038">
    <property type="entry name" value="HTHLUXR"/>
</dbReference>
<dbReference type="InterPro" id="IPR000792">
    <property type="entry name" value="Tscrpt_reg_LuxR_C"/>
</dbReference>
<evidence type="ECO:0000313" key="5">
    <source>
        <dbReference type="Proteomes" id="UP000823521"/>
    </source>
</evidence>
<dbReference type="InterPro" id="IPR011990">
    <property type="entry name" value="TPR-like_helical_dom_sf"/>
</dbReference>
<evidence type="ECO:0000256" key="2">
    <source>
        <dbReference type="ARBA" id="ARBA00022840"/>
    </source>
</evidence>
<dbReference type="Gene3D" id="1.10.10.10">
    <property type="entry name" value="Winged helix-like DNA-binding domain superfamily/Winged helix DNA-binding domain"/>
    <property type="match status" value="1"/>
</dbReference>
<dbReference type="SUPFAM" id="SSF46894">
    <property type="entry name" value="C-terminal effector domain of the bipartite response regulators"/>
    <property type="match status" value="1"/>
</dbReference>
<proteinExistence type="predicted"/>
<evidence type="ECO:0000259" key="3">
    <source>
        <dbReference type="PROSITE" id="PS50043"/>
    </source>
</evidence>
<dbReference type="PANTHER" id="PTHR16305">
    <property type="entry name" value="TESTICULAR SOLUBLE ADENYLYL CYCLASE"/>
    <property type="match status" value="1"/>
</dbReference>
<dbReference type="InterPro" id="IPR027417">
    <property type="entry name" value="P-loop_NTPase"/>
</dbReference>
<evidence type="ECO:0000313" key="4">
    <source>
        <dbReference type="EMBL" id="MBO4208984.1"/>
    </source>
</evidence>
<dbReference type="InterPro" id="IPR041664">
    <property type="entry name" value="AAA_16"/>
</dbReference>
<comment type="caution">
    <text evidence="4">The sequence shown here is derived from an EMBL/GenBank/DDBJ whole genome shotgun (WGS) entry which is preliminary data.</text>
</comment>
<dbReference type="EMBL" id="WVUH01000249">
    <property type="protein sequence ID" value="MBO4208984.1"/>
    <property type="molecule type" value="Genomic_DNA"/>
</dbReference>
<evidence type="ECO:0000256" key="1">
    <source>
        <dbReference type="ARBA" id="ARBA00022741"/>
    </source>
</evidence>
<dbReference type="SMART" id="SM00421">
    <property type="entry name" value="HTH_LUXR"/>
    <property type="match status" value="1"/>
</dbReference>
<keyword evidence="5" id="KW-1185">Reference proteome</keyword>
<reference evidence="4 5" key="1">
    <citation type="submission" date="2019-12" db="EMBL/GenBank/DDBJ databases">
        <title>Whole genome sequencing of endophytic Actinobacterium Micromonospora sp. MPMI6T.</title>
        <authorList>
            <person name="Evv R."/>
            <person name="Podile A.R."/>
        </authorList>
    </citation>
    <scope>NUCLEOTIDE SEQUENCE [LARGE SCALE GENOMIC DNA]</scope>
    <source>
        <strain evidence="4 5">MPMI6</strain>
    </source>
</reference>
<dbReference type="PROSITE" id="PS00622">
    <property type="entry name" value="HTH_LUXR_1"/>
    <property type="match status" value="1"/>
</dbReference>